<dbReference type="InterPro" id="IPR014030">
    <property type="entry name" value="Ketoacyl_synth_N"/>
</dbReference>
<evidence type="ECO:0000259" key="3">
    <source>
        <dbReference type="PROSITE" id="PS52004"/>
    </source>
</evidence>
<organism evidence="4 5">
    <name type="scientific">Thalassotalea profundi</name>
    <dbReference type="NCBI Taxonomy" id="2036687"/>
    <lineage>
        <taxon>Bacteria</taxon>
        <taxon>Pseudomonadati</taxon>
        <taxon>Pseudomonadota</taxon>
        <taxon>Gammaproteobacteria</taxon>
        <taxon>Alteromonadales</taxon>
        <taxon>Colwelliaceae</taxon>
        <taxon>Thalassotalea</taxon>
    </lineage>
</organism>
<dbReference type="CDD" id="cd00828">
    <property type="entry name" value="elong_cond_enzymes"/>
    <property type="match status" value="1"/>
</dbReference>
<dbReference type="Pfam" id="PF00109">
    <property type="entry name" value="ketoacyl-synt"/>
    <property type="match status" value="1"/>
</dbReference>
<sequence length="631" mass="68747">MTALPVIVGMGGINAAGRTSFHQGFRRIVIDKLNAEAREETFVGLATLMNILRCENGQLLDQQDNAYARNEVEAKFGEQILAGTLIRKIEKEHFDPDATPWQQKLTIQSTEHAICFETALRDLPTPLPRTWKVTELGDKRVRVEIQGELSLKQDSVRDNPIKAAGQFPTGFDPASLYNSRYQPRGLQATIFGAADAIHSTGFSWQEIAAKVSPDEIGTYSASVFGQTQAEGLGGMMQNRQKGERVSTKNLALGLNTMSTDFINAYVTGSVGTTFTSTGACATFLYNLKAAVNDIQAGRIRLAIVGSNDCAITPEVIEGFGNMSALANEEGLKKLDNTDSVDHRRTSRPFGNNCGFTIGEAAQFLVIMDDSLTLELGADVLGSVADVFTNADGIKKSITAPGPGNYITMAKSVALAKNILGEEAVQQRSFILAHGSSTPQNRVTESLIYDRIARSFDITSWPIAAPKAYVGHTIGPASGDQVAWALGIFAHNIMPGINTIDKVADDVYAERLNIATDHWQCQDMDVAFINSKGFGGNNATATIFSDKVTLNMMEKRYGKAAMNAYFDKHEQVKIAQQQYQEKADLGNFELIYRFGDGLVEDSAIDITTDQINLPTFAQAIKLPNHNPFEDMV</sequence>
<dbReference type="Gene3D" id="3.40.47.10">
    <property type="match status" value="1"/>
</dbReference>
<dbReference type="InterPro" id="IPR016039">
    <property type="entry name" value="Thiolase-like"/>
</dbReference>
<dbReference type="InterPro" id="IPR020841">
    <property type="entry name" value="PKS_Beta-ketoAc_synthase_dom"/>
</dbReference>
<evidence type="ECO:0000256" key="1">
    <source>
        <dbReference type="ARBA" id="ARBA00005189"/>
    </source>
</evidence>
<comment type="caution">
    <text evidence="4">The sequence shown here is derived from an EMBL/GenBank/DDBJ whole genome shotgun (WGS) entry which is preliminary data.</text>
</comment>
<comment type="pathway">
    <text evidence="1">Lipid metabolism.</text>
</comment>
<dbReference type="PANTHER" id="PTHR11712">
    <property type="entry name" value="POLYKETIDE SYNTHASE-RELATED"/>
    <property type="match status" value="1"/>
</dbReference>
<dbReference type="PANTHER" id="PTHR11712:SF336">
    <property type="entry name" value="3-OXOACYL-[ACYL-CARRIER-PROTEIN] SYNTHASE, MITOCHONDRIAL"/>
    <property type="match status" value="1"/>
</dbReference>
<dbReference type="InterPro" id="IPR000794">
    <property type="entry name" value="Beta-ketoacyl_synthase"/>
</dbReference>
<evidence type="ECO:0000256" key="2">
    <source>
        <dbReference type="ARBA" id="ARBA00022679"/>
    </source>
</evidence>
<evidence type="ECO:0000313" key="5">
    <source>
        <dbReference type="Proteomes" id="UP000626370"/>
    </source>
</evidence>
<proteinExistence type="predicted"/>
<protein>
    <submittedName>
        <fullName evidence="4">Beta-ketoacyl-[acyl-carrier-protein] synthase FabY</fullName>
    </submittedName>
</protein>
<dbReference type="InterPro" id="IPR047224">
    <property type="entry name" value="FAS_alpha_su_C"/>
</dbReference>
<accession>A0ABQ3ISI9</accession>
<gene>
    <name evidence="4" type="primary">fabY</name>
    <name evidence="4" type="ORF">GCM10011501_23400</name>
</gene>
<feature type="domain" description="Ketosynthase family 3 (KS3)" evidence="3">
    <location>
        <begin position="155"/>
        <end position="544"/>
    </location>
</feature>
<name>A0ABQ3ISI9_9GAMM</name>
<dbReference type="Proteomes" id="UP000626370">
    <property type="component" value="Unassembled WGS sequence"/>
</dbReference>
<dbReference type="EMBL" id="BNAH01000009">
    <property type="protein sequence ID" value="GHE93336.1"/>
    <property type="molecule type" value="Genomic_DNA"/>
</dbReference>
<keyword evidence="5" id="KW-1185">Reference proteome</keyword>
<keyword evidence="2" id="KW-0808">Transferase</keyword>
<dbReference type="PROSITE" id="PS52004">
    <property type="entry name" value="KS3_2"/>
    <property type="match status" value="1"/>
</dbReference>
<reference evidence="5" key="1">
    <citation type="journal article" date="2019" name="Int. J. Syst. Evol. Microbiol.">
        <title>The Global Catalogue of Microorganisms (GCM) 10K type strain sequencing project: providing services to taxonomists for standard genome sequencing and annotation.</title>
        <authorList>
            <consortium name="The Broad Institute Genomics Platform"/>
            <consortium name="The Broad Institute Genome Sequencing Center for Infectious Disease"/>
            <person name="Wu L."/>
            <person name="Ma J."/>
        </authorList>
    </citation>
    <scope>NUCLEOTIDE SEQUENCE [LARGE SCALE GENOMIC DNA]</scope>
    <source>
        <strain evidence="5">CGMCC 1.15922</strain>
    </source>
</reference>
<dbReference type="SUPFAM" id="SSF53901">
    <property type="entry name" value="Thiolase-like"/>
    <property type="match status" value="2"/>
</dbReference>
<evidence type="ECO:0000313" key="4">
    <source>
        <dbReference type="EMBL" id="GHE93336.1"/>
    </source>
</evidence>
<dbReference type="RefSeq" id="WP_189378446.1">
    <property type="nucleotide sequence ID" value="NZ_BNAH01000009.1"/>
</dbReference>